<evidence type="ECO:0000256" key="2">
    <source>
        <dbReference type="ARBA" id="ARBA00002388"/>
    </source>
</evidence>
<dbReference type="AlphaFoldDB" id="A0A8S8ZUN0"/>
<evidence type="ECO:0000256" key="5">
    <source>
        <dbReference type="ARBA" id="ARBA00023235"/>
    </source>
</evidence>
<evidence type="ECO:0000256" key="1">
    <source>
        <dbReference type="ARBA" id="ARBA00000971"/>
    </source>
</evidence>
<keyword evidence="5 6" id="KW-0413">Isomerase</keyword>
<keyword evidence="4 6" id="KW-0697">Rotamase</keyword>
<dbReference type="SUPFAM" id="SSF54534">
    <property type="entry name" value="FKBP-like"/>
    <property type="match status" value="1"/>
</dbReference>
<evidence type="ECO:0000313" key="9">
    <source>
        <dbReference type="Proteomes" id="UP000433876"/>
    </source>
</evidence>
<comment type="caution">
    <text evidence="8">The sequence shown here is derived from an EMBL/GenBank/DDBJ whole genome shotgun (WGS) entry which is preliminary data.</text>
</comment>
<dbReference type="FunFam" id="3.10.50.40:FF:000006">
    <property type="entry name" value="Peptidyl-prolyl cis-trans isomerase"/>
    <property type="match status" value="1"/>
</dbReference>
<dbReference type="Pfam" id="PF00254">
    <property type="entry name" value="FKBP_C"/>
    <property type="match status" value="1"/>
</dbReference>
<organism evidence="8 9">
    <name type="scientific">Sordaria macrospora</name>
    <dbReference type="NCBI Taxonomy" id="5147"/>
    <lineage>
        <taxon>Eukaryota</taxon>
        <taxon>Fungi</taxon>
        <taxon>Dikarya</taxon>
        <taxon>Ascomycota</taxon>
        <taxon>Pezizomycotina</taxon>
        <taxon>Sordariomycetes</taxon>
        <taxon>Sordariomycetidae</taxon>
        <taxon>Sordariales</taxon>
        <taxon>Sordariaceae</taxon>
        <taxon>Sordaria</taxon>
    </lineage>
</organism>
<dbReference type="Gene3D" id="3.10.50.40">
    <property type="match status" value="1"/>
</dbReference>
<dbReference type="InterPro" id="IPR044609">
    <property type="entry name" value="FKBP2/11"/>
</dbReference>
<dbReference type="GO" id="GO:0003755">
    <property type="term" value="F:peptidyl-prolyl cis-trans isomerase activity"/>
    <property type="evidence" value="ECO:0007669"/>
    <property type="project" value="UniProtKB-KW"/>
</dbReference>
<reference evidence="8 9" key="1">
    <citation type="submission" date="2017-07" db="EMBL/GenBank/DDBJ databases">
        <title>Genome sequence of the Sordaria macrospora wild type strain R19027.</title>
        <authorList>
            <person name="Nowrousian M."/>
            <person name="Teichert I."/>
            <person name="Kueck U."/>
        </authorList>
    </citation>
    <scope>NUCLEOTIDE SEQUENCE [LARGE SCALE GENOMIC DNA]</scope>
    <source>
        <strain evidence="8 9">R19027</strain>
        <tissue evidence="8">Mycelium</tissue>
    </source>
</reference>
<dbReference type="EC" id="5.2.1.8" evidence="3 6"/>
<evidence type="ECO:0000313" key="8">
    <source>
        <dbReference type="EMBL" id="KAA8634514.1"/>
    </source>
</evidence>
<evidence type="ECO:0000256" key="3">
    <source>
        <dbReference type="ARBA" id="ARBA00013194"/>
    </source>
</evidence>
<proteinExistence type="predicted"/>
<feature type="domain" description="PPIase FKBP-type" evidence="7">
    <location>
        <begin position="82"/>
        <end position="170"/>
    </location>
</feature>
<dbReference type="InterPro" id="IPR046357">
    <property type="entry name" value="PPIase_dom_sf"/>
</dbReference>
<dbReference type="PROSITE" id="PS50059">
    <property type="entry name" value="FKBP_PPIASE"/>
    <property type="match status" value="1"/>
</dbReference>
<dbReference type="GO" id="GO:0005783">
    <property type="term" value="C:endoplasmic reticulum"/>
    <property type="evidence" value="ECO:0007669"/>
    <property type="project" value="TreeGrafter"/>
</dbReference>
<sequence length="176" mass="19312">MNGIKLAPHRLRAVAPRLSTLARPSFLFCVPKSLNSLPYTTPQTNQKHNFTTTSSKMTIPQLEGLQIEVQQEGQGNRETRRGDNVDVHYKGVLTNGKKFDASYDRGEPLNFTVGQGQVIKGWDEGLLGMKIGEKRKLTIAPHLAYGNRAVGGIIPANSTLIFETELVGIKGVQKGE</sequence>
<name>A0A8S8ZUN0_SORMA</name>
<comment type="catalytic activity">
    <reaction evidence="1 6">
        <text>[protein]-peptidylproline (omega=180) = [protein]-peptidylproline (omega=0)</text>
        <dbReference type="Rhea" id="RHEA:16237"/>
        <dbReference type="Rhea" id="RHEA-COMP:10747"/>
        <dbReference type="Rhea" id="RHEA-COMP:10748"/>
        <dbReference type="ChEBI" id="CHEBI:83833"/>
        <dbReference type="ChEBI" id="CHEBI:83834"/>
        <dbReference type="EC" id="5.2.1.8"/>
    </reaction>
</comment>
<dbReference type="InterPro" id="IPR001179">
    <property type="entry name" value="PPIase_FKBP_dom"/>
</dbReference>
<comment type="function">
    <text evidence="2">PPIases accelerate the folding of proteins. It catalyzes the cis-trans isomerization of proline imidic peptide bonds in oligopeptides.</text>
</comment>
<gene>
    <name evidence="8" type="ORF">SMACR_04446</name>
</gene>
<evidence type="ECO:0000256" key="6">
    <source>
        <dbReference type="PROSITE-ProRule" id="PRU00277"/>
    </source>
</evidence>
<dbReference type="Proteomes" id="UP000433876">
    <property type="component" value="Unassembled WGS sequence"/>
</dbReference>
<dbReference type="VEuPathDB" id="FungiDB:SMAC_04446"/>
<evidence type="ECO:0000256" key="4">
    <source>
        <dbReference type="ARBA" id="ARBA00023110"/>
    </source>
</evidence>
<evidence type="ECO:0000259" key="7">
    <source>
        <dbReference type="PROSITE" id="PS50059"/>
    </source>
</evidence>
<dbReference type="PANTHER" id="PTHR45779">
    <property type="entry name" value="PEPTIDYLPROLYL ISOMERASE"/>
    <property type="match status" value="1"/>
</dbReference>
<protein>
    <recommendedName>
        <fullName evidence="3 6">peptidylprolyl isomerase</fullName>
        <ecNumber evidence="3 6">5.2.1.8</ecNumber>
    </recommendedName>
</protein>
<accession>A0A8S8ZUN0</accession>
<dbReference type="EMBL" id="NMPR01000021">
    <property type="protein sequence ID" value="KAA8634514.1"/>
    <property type="molecule type" value="Genomic_DNA"/>
</dbReference>
<dbReference type="PANTHER" id="PTHR45779:SF7">
    <property type="entry name" value="PEPTIDYLPROLYL ISOMERASE"/>
    <property type="match status" value="1"/>
</dbReference>